<evidence type="ECO:0000256" key="9">
    <source>
        <dbReference type="ARBA" id="ARBA00023136"/>
    </source>
</evidence>
<proteinExistence type="predicted"/>
<evidence type="ECO:0000256" key="8">
    <source>
        <dbReference type="ARBA" id="ARBA00023065"/>
    </source>
</evidence>
<evidence type="ECO:0000256" key="3">
    <source>
        <dbReference type="ARBA" id="ARBA00022475"/>
    </source>
</evidence>
<dbReference type="PANTHER" id="PTHR42771:SF2">
    <property type="entry name" value="IRON(3+)-HYDROXAMATE IMPORT ATP-BINDING PROTEIN FHUC"/>
    <property type="match status" value="1"/>
</dbReference>
<comment type="subcellular location">
    <subcellularLocation>
        <location evidence="1">Cell membrane</location>
        <topology evidence="1">Peripheral membrane protein</topology>
    </subcellularLocation>
</comment>
<dbReference type="GO" id="GO:0006826">
    <property type="term" value="P:iron ion transport"/>
    <property type="evidence" value="ECO:0007669"/>
    <property type="project" value="UniProtKB-KW"/>
</dbReference>
<protein>
    <submittedName>
        <fullName evidence="11">ABC transporter ATP-binding protein</fullName>
    </submittedName>
</protein>
<dbReference type="InterPro" id="IPR051535">
    <property type="entry name" value="Siderophore_ABC-ATPase"/>
</dbReference>
<organism evidence="11 12">
    <name type="scientific">Phocaeicola barnesiae</name>
    <dbReference type="NCBI Taxonomy" id="376804"/>
    <lineage>
        <taxon>Bacteria</taxon>
        <taxon>Pseudomonadati</taxon>
        <taxon>Bacteroidota</taxon>
        <taxon>Bacteroidia</taxon>
        <taxon>Bacteroidales</taxon>
        <taxon>Bacteroidaceae</taxon>
        <taxon>Phocaeicola</taxon>
    </lineage>
</organism>
<dbReference type="GeneID" id="82442081"/>
<dbReference type="SMART" id="SM00382">
    <property type="entry name" value="AAA"/>
    <property type="match status" value="1"/>
</dbReference>
<dbReference type="PROSITE" id="PS50893">
    <property type="entry name" value="ABC_TRANSPORTER_2"/>
    <property type="match status" value="1"/>
</dbReference>
<keyword evidence="5" id="KW-0547">Nucleotide-binding</keyword>
<keyword evidence="8" id="KW-0406">Ion transport</keyword>
<dbReference type="EMBL" id="JANRHJ010000001">
    <property type="protein sequence ID" value="MCR8872493.1"/>
    <property type="molecule type" value="Genomic_DNA"/>
</dbReference>
<dbReference type="Gene3D" id="3.40.50.300">
    <property type="entry name" value="P-loop containing nucleotide triphosphate hydrolases"/>
    <property type="match status" value="1"/>
</dbReference>
<evidence type="ECO:0000256" key="2">
    <source>
        <dbReference type="ARBA" id="ARBA00022448"/>
    </source>
</evidence>
<sequence length="346" mass="38006">MDISRILLQATDATIGYRTGKHTCSVHSHLNFTLHKGELTCLLGANGAGKSTLLRTLAAAQPLLEGHITLNGKDLSSLSERERSRNIGVVLTDKTQAGGLTVYELVALGRQPHTGFFGRLHPHDKEIIGHALEAVGIGHKARTYTAELSDGERQKVMIAKALVQECPLILLDEPTAFLDVVSRIEIMHLLHRLAQEEDKAILLSTHDIEQALVLADRLWLLTDTDGLRCGTTEDLILSHAMDSLFPNASDIRFDLMHGIYSPTVEGKRHICLETDDEVLRHWTQNALNRNGFLCLSAADAPETAALPRLHAVSARHFEIRTKGGTRTCTSFEELLEAVQTTGGSRD</sequence>
<evidence type="ECO:0000313" key="11">
    <source>
        <dbReference type="EMBL" id="MCR8872493.1"/>
    </source>
</evidence>
<evidence type="ECO:0000256" key="6">
    <source>
        <dbReference type="ARBA" id="ARBA00022840"/>
    </source>
</evidence>
<keyword evidence="6 11" id="KW-0067">ATP-binding</keyword>
<keyword evidence="12" id="KW-1185">Reference proteome</keyword>
<keyword evidence="2" id="KW-0813">Transport</keyword>
<dbReference type="CDD" id="cd03214">
    <property type="entry name" value="ABC_Iron-Siderophores_B12_Hemin"/>
    <property type="match status" value="1"/>
</dbReference>
<evidence type="ECO:0000256" key="5">
    <source>
        <dbReference type="ARBA" id="ARBA00022741"/>
    </source>
</evidence>
<dbReference type="AlphaFoldDB" id="A0AAW5MW33"/>
<keyword evidence="9" id="KW-0472">Membrane</keyword>
<feature type="domain" description="ABC transporter" evidence="10">
    <location>
        <begin position="8"/>
        <end position="248"/>
    </location>
</feature>
<keyword evidence="3" id="KW-1003">Cell membrane</keyword>
<evidence type="ECO:0000259" key="10">
    <source>
        <dbReference type="PROSITE" id="PS50893"/>
    </source>
</evidence>
<dbReference type="SUPFAM" id="SSF52540">
    <property type="entry name" value="P-loop containing nucleoside triphosphate hydrolases"/>
    <property type="match status" value="1"/>
</dbReference>
<accession>A0AAW5MW33</accession>
<name>A0AAW5MW33_9BACT</name>
<dbReference type="Pfam" id="PF00005">
    <property type="entry name" value="ABC_tran"/>
    <property type="match status" value="1"/>
</dbReference>
<dbReference type="InterPro" id="IPR003593">
    <property type="entry name" value="AAA+_ATPase"/>
</dbReference>
<dbReference type="Proteomes" id="UP001204579">
    <property type="component" value="Unassembled WGS sequence"/>
</dbReference>
<dbReference type="InterPro" id="IPR003439">
    <property type="entry name" value="ABC_transporter-like_ATP-bd"/>
</dbReference>
<keyword evidence="4" id="KW-0410">Iron transport</keyword>
<dbReference type="InterPro" id="IPR027417">
    <property type="entry name" value="P-loop_NTPase"/>
</dbReference>
<evidence type="ECO:0000256" key="4">
    <source>
        <dbReference type="ARBA" id="ARBA00022496"/>
    </source>
</evidence>
<gene>
    <name evidence="11" type="ORF">NW209_00390</name>
</gene>
<dbReference type="GO" id="GO:0016887">
    <property type="term" value="F:ATP hydrolysis activity"/>
    <property type="evidence" value="ECO:0007669"/>
    <property type="project" value="InterPro"/>
</dbReference>
<evidence type="ECO:0000313" key="12">
    <source>
        <dbReference type="Proteomes" id="UP001204579"/>
    </source>
</evidence>
<keyword evidence="7" id="KW-0408">Iron</keyword>
<evidence type="ECO:0000256" key="1">
    <source>
        <dbReference type="ARBA" id="ARBA00004202"/>
    </source>
</evidence>
<reference evidence="11 12" key="1">
    <citation type="submission" date="2022-08" db="EMBL/GenBank/DDBJ databases">
        <authorList>
            <person name="Zeman M."/>
            <person name="Kubasova T."/>
        </authorList>
    </citation>
    <scope>NUCLEOTIDE SEQUENCE [LARGE SCALE GENOMIC DNA]</scope>
    <source>
        <strain evidence="11 12">ET62</strain>
    </source>
</reference>
<dbReference type="GO" id="GO:0005524">
    <property type="term" value="F:ATP binding"/>
    <property type="evidence" value="ECO:0007669"/>
    <property type="project" value="UniProtKB-KW"/>
</dbReference>
<dbReference type="PANTHER" id="PTHR42771">
    <property type="entry name" value="IRON(3+)-HYDROXAMATE IMPORT ATP-BINDING PROTEIN FHUC"/>
    <property type="match status" value="1"/>
</dbReference>
<dbReference type="GO" id="GO:0005886">
    <property type="term" value="C:plasma membrane"/>
    <property type="evidence" value="ECO:0007669"/>
    <property type="project" value="UniProtKB-SubCell"/>
</dbReference>
<comment type="caution">
    <text evidence="11">The sequence shown here is derived from an EMBL/GenBank/DDBJ whole genome shotgun (WGS) entry which is preliminary data.</text>
</comment>
<evidence type="ECO:0000256" key="7">
    <source>
        <dbReference type="ARBA" id="ARBA00023004"/>
    </source>
</evidence>
<dbReference type="RefSeq" id="WP_018709529.1">
    <property type="nucleotide sequence ID" value="NZ_CALULB010000022.1"/>
</dbReference>